<evidence type="ECO:0000259" key="2">
    <source>
        <dbReference type="Pfam" id="PF06985"/>
    </source>
</evidence>
<sequence length="666" mass="75334">MSTITIPGFSLILRARGSPTLDLVYKYTPLPVNGWTRILLLHPASTGDSLSCSLQAWKIEDIACLGFEALSYVWGSENGDQRGRKISCDGATLHIRENLACALNHLRHERNTRFLWVDAVCINQEDQGERAQQVQQMGQIYASASRVLVWLAPDINQEAKECFSLIQDTATLLAELVSRYGDVSLFPPIAPESGKICLDPRKWDMVRRLMDSEWFSRVWVLQEVGLARSAVLLYGNATMNWAYLVELMLIVASRVDVASHTGSVKSGMLWDLFDDLWRTYGNDISWRNELPMCKMLSSNKSEVSFINILNDGRSYMATDPRDRVYAFLSHPSTACGVAQDKRMVVANYNLSVDEVYFQTAEGILDNDPYPWTVLTCVDHTADPLSLYGRRPSWVPRWDEGWRVYWLGYPEMWYRAGGIKPASFQFEVSRSESALRVTGVILDSIEWTSRVFDSQELLLEAQRKEAPLQKLWQELESDRCNAIYGSSQLEREHAYSLTTAAGRAADEGPAEDNPRLHRAIYRAYKKIVRGPNSSDHGMDPLSSTETDSKCQEGEESPRSLELEALTYIGSNQRRAFHNRRFFRTKKGYYGIGHLTVKTGDECCVFRGANVPFVIRRVSRDNGREGSTSNQHLLVGESYIQGVMRGEIFEMMNAGGGNDLNEETIILV</sequence>
<feature type="domain" description="Heterokaryon incompatibility" evidence="2">
    <location>
        <begin position="67"/>
        <end position="223"/>
    </location>
</feature>
<feature type="compositionally biased region" description="Polar residues" evidence="1">
    <location>
        <begin position="530"/>
        <end position="544"/>
    </location>
</feature>
<dbReference type="InterPro" id="IPR052895">
    <property type="entry name" value="HetReg/Transcr_Mod"/>
</dbReference>
<name>A0A0D2KWA3_9EURO</name>
<dbReference type="Proteomes" id="UP000053411">
    <property type="component" value="Unassembled WGS sequence"/>
</dbReference>
<accession>A0A0D2KWA3</accession>
<evidence type="ECO:0000256" key="1">
    <source>
        <dbReference type="SAM" id="MobiDB-lite"/>
    </source>
</evidence>
<dbReference type="AlphaFoldDB" id="A0A0D2KWA3"/>
<dbReference type="PANTHER" id="PTHR24148:SF64">
    <property type="entry name" value="HETEROKARYON INCOMPATIBILITY DOMAIN-CONTAINING PROTEIN"/>
    <property type="match status" value="1"/>
</dbReference>
<dbReference type="STRING" id="1442371.A0A0D2KWA3"/>
<keyword evidence="4" id="KW-1185">Reference proteome</keyword>
<dbReference type="RefSeq" id="XP_016635191.1">
    <property type="nucleotide sequence ID" value="XM_016774245.1"/>
</dbReference>
<reference evidence="3 4" key="1">
    <citation type="submission" date="2015-01" db="EMBL/GenBank/DDBJ databases">
        <title>The Genome Sequence of Fonsecaea multimorphosa CBS 102226.</title>
        <authorList>
            <consortium name="The Broad Institute Genomics Platform"/>
            <person name="Cuomo C."/>
            <person name="de Hoog S."/>
            <person name="Gorbushina A."/>
            <person name="Stielow B."/>
            <person name="Teixiera M."/>
            <person name="Abouelleil A."/>
            <person name="Chapman S.B."/>
            <person name="Priest M."/>
            <person name="Young S.K."/>
            <person name="Wortman J."/>
            <person name="Nusbaum C."/>
            <person name="Birren B."/>
        </authorList>
    </citation>
    <scope>NUCLEOTIDE SEQUENCE [LARGE SCALE GENOMIC DNA]</scope>
    <source>
        <strain evidence="3 4">CBS 102226</strain>
    </source>
</reference>
<proteinExistence type="predicted"/>
<evidence type="ECO:0000313" key="3">
    <source>
        <dbReference type="EMBL" id="KIY01069.1"/>
    </source>
</evidence>
<dbReference type="PANTHER" id="PTHR24148">
    <property type="entry name" value="ANKYRIN REPEAT DOMAIN-CONTAINING PROTEIN 39 HOMOLOG-RELATED"/>
    <property type="match status" value="1"/>
</dbReference>
<dbReference type="Pfam" id="PF06985">
    <property type="entry name" value="HET"/>
    <property type="match status" value="1"/>
</dbReference>
<dbReference type="Pfam" id="PF26639">
    <property type="entry name" value="Het-6_barrel"/>
    <property type="match status" value="1"/>
</dbReference>
<dbReference type="GeneID" id="27709481"/>
<gene>
    <name evidence="3" type="ORF">Z520_03735</name>
</gene>
<feature type="compositionally biased region" description="Basic and acidic residues" evidence="1">
    <location>
        <begin position="545"/>
        <end position="554"/>
    </location>
</feature>
<dbReference type="InterPro" id="IPR010730">
    <property type="entry name" value="HET"/>
</dbReference>
<protein>
    <recommendedName>
        <fullName evidence="2">Heterokaryon incompatibility domain-containing protein</fullName>
    </recommendedName>
</protein>
<dbReference type="EMBL" id="KN848066">
    <property type="protein sequence ID" value="KIY01069.1"/>
    <property type="molecule type" value="Genomic_DNA"/>
</dbReference>
<dbReference type="OrthoDB" id="4850726at2759"/>
<dbReference type="VEuPathDB" id="FungiDB:Z520_03735"/>
<feature type="region of interest" description="Disordered" evidence="1">
    <location>
        <begin position="529"/>
        <end position="554"/>
    </location>
</feature>
<evidence type="ECO:0000313" key="4">
    <source>
        <dbReference type="Proteomes" id="UP000053411"/>
    </source>
</evidence>
<organism evidence="3 4">
    <name type="scientific">Fonsecaea multimorphosa CBS 102226</name>
    <dbReference type="NCBI Taxonomy" id="1442371"/>
    <lineage>
        <taxon>Eukaryota</taxon>
        <taxon>Fungi</taxon>
        <taxon>Dikarya</taxon>
        <taxon>Ascomycota</taxon>
        <taxon>Pezizomycotina</taxon>
        <taxon>Eurotiomycetes</taxon>
        <taxon>Chaetothyriomycetidae</taxon>
        <taxon>Chaetothyriales</taxon>
        <taxon>Herpotrichiellaceae</taxon>
        <taxon>Fonsecaea</taxon>
    </lineage>
</organism>